<dbReference type="Pfam" id="PF07735">
    <property type="entry name" value="FBA_2"/>
    <property type="match status" value="1"/>
</dbReference>
<evidence type="ECO:0000259" key="1">
    <source>
        <dbReference type="PROSITE" id="PS50181"/>
    </source>
</evidence>
<dbReference type="eggNOG" id="ENOG502TJ63">
    <property type="taxonomic scope" value="Eukaryota"/>
</dbReference>
<reference evidence="3" key="1">
    <citation type="submission" date="2011-07" db="EMBL/GenBank/DDBJ databases">
        <authorList>
            <consortium name="Caenorhabditis brenneri Sequencing and Analysis Consortium"/>
            <person name="Wilson R.K."/>
        </authorList>
    </citation>
    <scope>NUCLEOTIDE SEQUENCE [LARGE SCALE GENOMIC DNA]</scope>
    <source>
        <strain evidence="3">PB2801</strain>
    </source>
</reference>
<feature type="domain" description="F-box" evidence="1">
    <location>
        <begin position="3"/>
        <end position="52"/>
    </location>
</feature>
<dbReference type="AlphaFoldDB" id="G0N2M1"/>
<dbReference type="HOGENOM" id="CLU_028840_6_2_1"/>
<dbReference type="InParanoid" id="G0N2M1"/>
<dbReference type="Proteomes" id="UP000008068">
    <property type="component" value="Unassembled WGS sequence"/>
</dbReference>
<dbReference type="PROSITE" id="PS50181">
    <property type="entry name" value="FBOX"/>
    <property type="match status" value="1"/>
</dbReference>
<protein>
    <recommendedName>
        <fullName evidence="1">F-box domain-containing protein</fullName>
    </recommendedName>
</protein>
<dbReference type="InterPro" id="IPR001810">
    <property type="entry name" value="F-box_dom"/>
</dbReference>
<name>G0N2M1_CAEBE</name>
<organism evidence="3">
    <name type="scientific">Caenorhabditis brenneri</name>
    <name type="common">Nematode worm</name>
    <dbReference type="NCBI Taxonomy" id="135651"/>
    <lineage>
        <taxon>Eukaryota</taxon>
        <taxon>Metazoa</taxon>
        <taxon>Ecdysozoa</taxon>
        <taxon>Nematoda</taxon>
        <taxon>Chromadorea</taxon>
        <taxon>Rhabditida</taxon>
        <taxon>Rhabditina</taxon>
        <taxon>Rhabditomorpha</taxon>
        <taxon>Rhabditoidea</taxon>
        <taxon>Rhabditidae</taxon>
        <taxon>Peloderinae</taxon>
        <taxon>Caenorhabditis</taxon>
    </lineage>
</organism>
<accession>G0N2M1</accession>
<dbReference type="PANTHER" id="PTHR21503">
    <property type="entry name" value="F-BOX-CONTAINING HYPOTHETICAL PROTEIN C.ELEGANS"/>
    <property type="match status" value="1"/>
</dbReference>
<dbReference type="OrthoDB" id="5908737at2759"/>
<dbReference type="EMBL" id="GL379830">
    <property type="protein sequence ID" value="EGT50837.1"/>
    <property type="molecule type" value="Genomic_DNA"/>
</dbReference>
<proteinExistence type="predicted"/>
<sequence length="322" mass="37831">MPSFPALRLPHVALTEVLRCLDPIDLFIFAQCSSKSSFVVPLVKSESFRIDLDNEFGKIIIINKDYRFSLEKIDEHTLFDFKCKSMNSSVKRDREHLLTISSNVGFETFIWYFCNLFKSPMRTITFLPVRDFDQITAFLSKNDQVGIEELEITGYKLTENCLRKTLDAVQRTKISLALSIKSFVPEGFVYKFEKLPERLQLKESHWFTMSNLMEASNCAHIDLHKSSLTIQDMKEFMSRWKQGEFPNLEYFQASNDSFNITDYPGFEDRQNTVQRNKRIKNSSSSRYMTRGVKLQRDNGQKAEYRIFGNWFQFFVLSEWDIC</sequence>
<dbReference type="OMA" id="KSPMRTI"/>
<keyword evidence="3" id="KW-1185">Reference proteome</keyword>
<dbReference type="InterPro" id="IPR012885">
    <property type="entry name" value="F-box_Sdz-33"/>
</dbReference>
<gene>
    <name evidence="2" type="ORF">CAEBREN_06958</name>
</gene>
<evidence type="ECO:0000313" key="3">
    <source>
        <dbReference type="Proteomes" id="UP000008068"/>
    </source>
</evidence>
<dbReference type="Pfam" id="PF00646">
    <property type="entry name" value="F-box"/>
    <property type="match status" value="1"/>
</dbReference>
<evidence type="ECO:0000313" key="2">
    <source>
        <dbReference type="EMBL" id="EGT50837.1"/>
    </source>
</evidence>